<dbReference type="InterPro" id="IPR018044">
    <property type="entry name" value="Peptidase_S11"/>
</dbReference>
<evidence type="ECO:0000256" key="3">
    <source>
        <dbReference type="ARBA" id="ARBA00022801"/>
    </source>
</evidence>
<keyword evidence="6" id="KW-0961">Cell wall biogenesis/degradation</keyword>
<evidence type="ECO:0000256" key="7">
    <source>
        <dbReference type="PIRSR" id="PIRSR618044-1"/>
    </source>
</evidence>
<feature type="active site" evidence="7">
    <location>
        <position position="140"/>
    </location>
</feature>
<dbReference type="RefSeq" id="WP_009765387.1">
    <property type="nucleotide sequence ID" value="NZ_CP009223.1"/>
</dbReference>
<dbReference type="Proteomes" id="UP000029079">
    <property type="component" value="Chromosome"/>
</dbReference>
<accession>A0A075TZX6</accession>
<dbReference type="KEGG" id="wci:WS105_0512"/>
<feature type="binding site" evidence="8">
    <location>
        <position position="259"/>
    </location>
    <ligand>
        <name>substrate</name>
    </ligand>
</feature>
<dbReference type="Gene3D" id="3.40.710.10">
    <property type="entry name" value="DD-peptidase/beta-lactamase superfamily"/>
    <property type="match status" value="1"/>
</dbReference>
<keyword evidence="5" id="KW-0573">Peptidoglycan synthesis</keyword>
<evidence type="ECO:0000256" key="6">
    <source>
        <dbReference type="ARBA" id="ARBA00023316"/>
    </source>
</evidence>
<evidence type="ECO:0000313" key="12">
    <source>
        <dbReference type="Proteomes" id="UP000029079"/>
    </source>
</evidence>
<dbReference type="Pfam" id="PF00768">
    <property type="entry name" value="Peptidase_S11"/>
    <property type="match status" value="1"/>
</dbReference>
<evidence type="ECO:0000256" key="9">
    <source>
        <dbReference type="RuleBase" id="RU004016"/>
    </source>
</evidence>
<dbReference type="GO" id="GO:0009252">
    <property type="term" value="P:peptidoglycan biosynthetic process"/>
    <property type="evidence" value="ECO:0007669"/>
    <property type="project" value="UniProtKB-KW"/>
</dbReference>
<dbReference type="InterPro" id="IPR001967">
    <property type="entry name" value="Peptidase_S11_N"/>
</dbReference>
<name>A0A075TZX6_9LACO</name>
<feature type="domain" description="Peptidase S11 D-alanyl-D-alanine carboxypeptidase A N-terminal" evidence="10">
    <location>
        <begin position="44"/>
        <end position="292"/>
    </location>
</feature>
<gene>
    <name evidence="11" type="ORF">WS74_0515</name>
</gene>
<dbReference type="PATRIC" id="fig|759620.7.peg.501"/>
<dbReference type="InterPro" id="IPR012338">
    <property type="entry name" value="Beta-lactam/transpept-like"/>
</dbReference>
<comment type="similarity">
    <text evidence="1 9">Belongs to the peptidase S11 family.</text>
</comment>
<dbReference type="PANTHER" id="PTHR21581">
    <property type="entry name" value="D-ALANYL-D-ALANINE CARBOXYPEPTIDASE"/>
    <property type="match status" value="1"/>
</dbReference>
<reference evidence="11 12" key="1">
    <citation type="journal article" date="2014" name="Genome Announc.">
        <title>Complete Genome Sequences of Fish Pathogenic Weissella ceti Strains WS74 and WS105.</title>
        <authorList>
            <person name="Figueiredo H.C."/>
            <person name="Leal C.A."/>
            <person name="Dorella F.A."/>
            <person name="Carvalho A.F."/>
            <person name="Soares S.C."/>
            <person name="Pereira F.L."/>
            <person name="Azevedo V.A."/>
        </authorList>
    </citation>
    <scope>NUCLEOTIDE SEQUENCE [LARGE SCALE GENOMIC DNA]</scope>
    <source>
        <strain evidence="11 12">WS74</strain>
    </source>
</reference>
<evidence type="ECO:0000256" key="5">
    <source>
        <dbReference type="ARBA" id="ARBA00022984"/>
    </source>
</evidence>
<dbReference type="EMBL" id="CP009223">
    <property type="protein sequence ID" value="AIM62767.1"/>
    <property type="molecule type" value="Genomic_DNA"/>
</dbReference>
<evidence type="ECO:0000313" key="11">
    <source>
        <dbReference type="EMBL" id="AIM62767.1"/>
    </source>
</evidence>
<feature type="active site" description="Proton acceptor" evidence="7">
    <location>
        <position position="79"/>
    </location>
</feature>
<dbReference type="PANTHER" id="PTHR21581:SF11">
    <property type="entry name" value="D-ALANYL-D-ALANINE CARBOXYPEPTIDASE DACA"/>
    <property type="match status" value="1"/>
</dbReference>
<dbReference type="GO" id="GO:0006508">
    <property type="term" value="P:proteolysis"/>
    <property type="evidence" value="ECO:0007669"/>
    <property type="project" value="InterPro"/>
</dbReference>
<evidence type="ECO:0000259" key="10">
    <source>
        <dbReference type="Pfam" id="PF00768"/>
    </source>
</evidence>
<sequence length="309" mass="33588">MSKKNIATIIVGIVILWVCSILAYTLSYTSEPSNTEKQTSALVDPKTRSKNWIAVDAQTGDILGQQNDNKKVPIASLVKILVAYTVLTEIENKHVKLTDTATLSQYGHAISQDIQLTNAPMALNESYTIEELLNIMMTSSANNAAITLSERVAGSEKEFMVLMEKNLAHMGITNYVLKNVTGLDATSIPDTFNDSSGTNLFTSNDLSIMTQKLINQFPDILKITSQPSVVFNHAQINNTNQFITGDSPQPNGWHIRGLKTGTSASAGFGLVTVGTSNVTKNPIIVIVLDAKTDDIRYDDTTLIFDSITG</sequence>
<dbReference type="STRING" id="759620.WS105_0512"/>
<keyword evidence="4" id="KW-0133">Cell shape</keyword>
<feature type="active site" description="Acyl-ester intermediate" evidence="7">
    <location>
        <position position="76"/>
    </location>
</feature>
<evidence type="ECO:0000256" key="4">
    <source>
        <dbReference type="ARBA" id="ARBA00022960"/>
    </source>
</evidence>
<keyword evidence="11" id="KW-0121">Carboxypeptidase</keyword>
<keyword evidence="3" id="KW-0378">Hydrolase</keyword>
<dbReference type="GO" id="GO:0071555">
    <property type="term" value="P:cell wall organization"/>
    <property type="evidence" value="ECO:0007669"/>
    <property type="project" value="UniProtKB-KW"/>
</dbReference>
<dbReference type="KEGG" id="wce:WS08_0514"/>
<dbReference type="MEROPS" id="S11.A01"/>
<organism evidence="11 12">
    <name type="scientific">Weissella ceti</name>
    <dbReference type="NCBI Taxonomy" id="759620"/>
    <lineage>
        <taxon>Bacteria</taxon>
        <taxon>Bacillati</taxon>
        <taxon>Bacillota</taxon>
        <taxon>Bacilli</taxon>
        <taxon>Lactobacillales</taxon>
        <taxon>Lactobacillaceae</taxon>
        <taxon>Weissella</taxon>
    </lineage>
</organism>
<keyword evidence="2" id="KW-0732">Signal</keyword>
<dbReference type="GO" id="GO:0009002">
    <property type="term" value="F:serine-type D-Ala-D-Ala carboxypeptidase activity"/>
    <property type="evidence" value="ECO:0007669"/>
    <property type="project" value="InterPro"/>
</dbReference>
<evidence type="ECO:0000256" key="2">
    <source>
        <dbReference type="ARBA" id="ARBA00022729"/>
    </source>
</evidence>
<evidence type="ECO:0000256" key="1">
    <source>
        <dbReference type="ARBA" id="ARBA00007164"/>
    </source>
</evidence>
<dbReference type="KEGG" id="wct:WS74_0515"/>
<keyword evidence="11" id="KW-0645">Protease</keyword>
<dbReference type="GO" id="GO:0008360">
    <property type="term" value="P:regulation of cell shape"/>
    <property type="evidence" value="ECO:0007669"/>
    <property type="project" value="UniProtKB-KW"/>
</dbReference>
<dbReference type="SUPFAM" id="SSF56601">
    <property type="entry name" value="beta-lactamase/transpeptidase-like"/>
    <property type="match status" value="1"/>
</dbReference>
<dbReference type="OrthoDB" id="9791132at2"/>
<dbReference type="PRINTS" id="PR00725">
    <property type="entry name" value="DADACBPTASE1"/>
</dbReference>
<keyword evidence="12" id="KW-1185">Reference proteome</keyword>
<reference evidence="12" key="2">
    <citation type="submission" date="2014-08" db="EMBL/GenBank/DDBJ databases">
        <title>Complete genome of Weissella ceti strain WS74 isolated from diseased rainbow trout in Brazil.</title>
        <authorList>
            <person name="Figueiredo H.C.P."/>
            <person name="Leal C.A.G."/>
            <person name="Pereira F.L."/>
            <person name="Soares S.C."/>
            <person name="Dorella F.A."/>
            <person name="Carvalho A.F."/>
            <person name="Azevedo V.A.C."/>
        </authorList>
    </citation>
    <scope>NUCLEOTIDE SEQUENCE [LARGE SCALE GENOMIC DNA]</scope>
    <source>
        <strain evidence="12">WS74</strain>
    </source>
</reference>
<dbReference type="AlphaFoldDB" id="A0A075TZX6"/>
<proteinExistence type="inferred from homology"/>
<protein>
    <submittedName>
        <fullName evidence="11">Serine-type D-Ala-D-Ala carboxypeptidase</fullName>
    </submittedName>
</protein>
<evidence type="ECO:0000256" key="8">
    <source>
        <dbReference type="PIRSR" id="PIRSR618044-2"/>
    </source>
</evidence>